<organism evidence="1 2">
    <name type="scientific">Craterilacuibacter sinensis</name>
    <dbReference type="NCBI Taxonomy" id="2686017"/>
    <lineage>
        <taxon>Bacteria</taxon>
        <taxon>Pseudomonadati</taxon>
        <taxon>Pseudomonadota</taxon>
        <taxon>Betaproteobacteria</taxon>
        <taxon>Neisseriales</taxon>
        <taxon>Neisseriaceae</taxon>
        <taxon>Craterilacuibacter</taxon>
    </lineage>
</organism>
<dbReference type="RefSeq" id="WP_160794871.1">
    <property type="nucleotide sequence ID" value="NZ_WSSB01000002.1"/>
</dbReference>
<protein>
    <recommendedName>
        <fullName evidence="3">Phosphohydrolase</fullName>
    </recommendedName>
</protein>
<dbReference type="Gene3D" id="1.10.3210.10">
    <property type="entry name" value="Hypothetical protein af1432"/>
    <property type="match status" value="1"/>
</dbReference>
<gene>
    <name evidence="1" type="ORF">GQF02_03535</name>
</gene>
<reference evidence="1 2" key="1">
    <citation type="submission" date="2019-12" db="EMBL/GenBank/DDBJ databases">
        <title>Neisseriaceae gen. nov. sp. Genome sequencing and assembly.</title>
        <authorList>
            <person name="Liu Z."/>
            <person name="Li A."/>
        </authorList>
    </citation>
    <scope>NUCLEOTIDE SEQUENCE [LARGE SCALE GENOMIC DNA]</scope>
    <source>
        <strain evidence="1 2">B2N2-7</strain>
    </source>
</reference>
<dbReference type="SUPFAM" id="SSF109604">
    <property type="entry name" value="HD-domain/PDEase-like"/>
    <property type="match status" value="1"/>
</dbReference>
<evidence type="ECO:0000313" key="2">
    <source>
        <dbReference type="Proteomes" id="UP000467214"/>
    </source>
</evidence>
<sequence length="179" mass="20637">MDIISNHPQIEQILGVWKEQIGETYDGYRGHVYRMFNCCLALRDCSEEEVRKLAIAAAFHDIGLWSAHTADYLPPSVAQAQKWLAENGLSDWAEEISLMIDMHHKIRPWRDPKYPLVEVFRQGDLVDFSLGFFKFGLPSAYVSRLKAEIPNAGFHKFLLSGAKDWFCQHPLSPPPFMKW</sequence>
<dbReference type="AlphaFoldDB" id="A0A845BH36"/>
<name>A0A845BH36_9NEIS</name>
<accession>A0A845BH36</accession>
<evidence type="ECO:0000313" key="1">
    <source>
        <dbReference type="EMBL" id="MXR36047.1"/>
    </source>
</evidence>
<dbReference type="Proteomes" id="UP000467214">
    <property type="component" value="Unassembled WGS sequence"/>
</dbReference>
<dbReference type="EMBL" id="WSSB01000002">
    <property type="protein sequence ID" value="MXR36047.1"/>
    <property type="molecule type" value="Genomic_DNA"/>
</dbReference>
<proteinExistence type="predicted"/>
<evidence type="ECO:0008006" key="3">
    <source>
        <dbReference type="Google" id="ProtNLM"/>
    </source>
</evidence>
<comment type="caution">
    <text evidence="1">The sequence shown here is derived from an EMBL/GenBank/DDBJ whole genome shotgun (WGS) entry which is preliminary data.</text>
</comment>
<keyword evidence="2" id="KW-1185">Reference proteome</keyword>